<dbReference type="RefSeq" id="WP_198826833.1">
    <property type="nucleotide sequence ID" value="NZ_CP066308.1"/>
</dbReference>
<dbReference type="InterPro" id="IPR001650">
    <property type="entry name" value="Helicase_C-like"/>
</dbReference>
<dbReference type="KEGG" id="bcop:JD108_14995"/>
<accession>A0A7T5EIE6</accession>
<dbReference type="InterPro" id="IPR014001">
    <property type="entry name" value="Helicase_ATP-bd"/>
</dbReference>
<dbReference type="EMBL" id="CP066308">
    <property type="protein sequence ID" value="QQE73207.1"/>
    <property type="molecule type" value="Genomic_DNA"/>
</dbReference>
<dbReference type="InterPro" id="IPR027417">
    <property type="entry name" value="P-loop_NTPase"/>
</dbReference>
<feature type="coiled-coil region" evidence="5">
    <location>
        <begin position="415"/>
        <end position="446"/>
    </location>
</feature>
<sequence>MLVKGDIVRAPQFPETVEINSVELVDEYFVNISAIGRESNQYYELMIERSDLENFKRINESVTSEIVNAQELQQYLQYFVFSMDTKYSSKRALGNKKLIPLPHQIEAVYSRMLQTPQIRFLLADDPGAGKTIMSGMLIKELMARDRIQRVLILVPPLVLKQWQEELSEKFGEQFFIINRSTVKQYGSENPFFKHDLCLSSVYWAAREEVKSMLSEVDFDLVIVDEAHKMAAYTHGTINKKTSKTKLYQLGELLLRRSEHCVLLTATPHKGDMENFRHLMKLVDGDIFSSLSVNETLKEKANPFIIRRLKENIKNFDGTPLFPKRTVKTIQYELSKPELQLYEDVTNYVRHYFNRAINSGSNSTAFAMMLLQRRLSSSIAAIDLSLRRRRKRLQHLLELTVKERKKFIDKTKTINIDEYSDEALDLQEKIEQQLEQAVDQVDTEELQIEIDQLSRLIKQTAYLKSNAIERKYDELERTLFGLNGLLNQGEKLLIFTESADTLEYLEKRLLERLPRVAKIIGKYSMDERRKQVELFRNECQVMIATDAGGESINLQFCNQMINYDIPWNPNRLEQRMGRIHRIGQKNDVAVFNLVASNTREGDVMIRLLDKMDRMRNDLGSDLVYDFIGEIFNGEDHDLPSLMQAAILERENLDDIIASMERSISEEHQRLLEFVQQERLAEDAFDLPKMRREQHDIAVSKLSHRSYAEFAEQVLVRNNIRVYSSQQEKVKRIDRFPKYIRDLCRIHNLPYSQMNEAVRFTPYSEYSDENVMLLSDDHPLFRLSMLLAQKDQNKLTVQRFMVSYPIPEPMTVDVYSVNVVDGTGKELDGEVICIARKEDGSVFRLDNYWLFQQQFIGEPMVLDVIDDKSMRSAAVQQAIEIRDHVRAKRNQYLNRVHQYLDQTFTKQIHELMDRRAEYERDNHDNRNSALINQLDASLIDIELRKENRLTQVERQKNITMKPPKRIMQLEVVPRGVSERLLSVDYKEVVEAYERQHGRSNVKMFDPLARVDFYSERFNGEPRFIILTDNRDFFPSEEYLEDLADIAEYTYVYYIQGYMVLGEQRLARRILV</sequence>
<dbReference type="AlphaFoldDB" id="A0A7T5EIE6"/>
<dbReference type="InterPro" id="IPR057342">
    <property type="entry name" value="DEXDc_RapA"/>
</dbReference>
<keyword evidence="5" id="KW-0175">Coiled coil</keyword>
<dbReference type="REBASE" id="487614">
    <property type="entry name" value="Bsp54423ORF15010P"/>
</dbReference>
<dbReference type="Proteomes" id="UP000595847">
    <property type="component" value="Chromosome"/>
</dbReference>
<organism evidence="8 10">
    <name type="scientific">Brevibacillus composti</name>
    <dbReference type="NCBI Taxonomy" id="2796470"/>
    <lineage>
        <taxon>Bacteria</taxon>
        <taxon>Bacillati</taxon>
        <taxon>Bacillota</taxon>
        <taxon>Bacilli</taxon>
        <taxon>Bacillales</taxon>
        <taxon>Paenibacillaceae</taxon>
        <taxon>Brevibacillus</taxon>
    </lineage>
</organism>
<dbReference type="GO" id="GO:0016787">
    <property type="term" value="F:hydrolase activity"/>
    <property type="evidence" value="ECO:0007669"/>
    <property type="project" value="UniProtKB-KW"/>
</dbReference>
<dbReference type="InterPro" id="IPR000330">
    <property type="entry name" value="SNF2_N"/>
</dbReference>
<evidence type="ECO:0000313" key="9">
    <source>
        <dbReference type="EMBL" id="QUO40288.1"/>
    </source>
</evidence>
<dbReference type="Gene3D" id="3.40.50.10810">
    <property type="entry name" value="Tandem AAA-ATPase domain"/>
    <property type="match status" value="1"/>
</dbReference>
<name>A0A7T5EIE6_9BACL</name>
<dbReference type="Gene3D" id="3.40.50.300">
    <property type="entry name" value="P-loop containing nucleotide triphosphate hydrolases"/>
    <property type="match status" value="1"/>
</dbReference>
<keyword evidence="3 8" id="KW-0347">Helicase</keyword>
<dbReference type="InterPro" id="IPR038718">
    <property type="entry name" value="SNF2-like_sf"/>
</dbReference>
<keyword evidence="4" id="KW-0067">ATP-binding</keyword>
<keyword evidence="11" id="KW-1185">Reference proteome</keyword>
<dbReference type="SMART" id="SM00487">
    <property type="entry name" value="DEXDc"/>
    <property type="match status" value="1"/>
</dbReference>
<evidence type="ECO:0000259" key="7">
    <source>
        <dbReference type="PROSITE" id="PS51194"/>
    </source>
</evidence>
<dbReference type="Proteomes" id="UP000677234">
    <property type="component" value="Chromosome"/>
</dbReference>
<proteinExistence type="predicted"/>
<dbReference type="InterPro" id="IPR049730">
    <property type="entry name" value="SNF2/RAD54-like_C"/>
</dbReference>
<dbReference type="CDD" id="cd18793">
    <property type="entry name" value="SF2_C_SNF"/>
    <property type="match status" value="1"/>
</dbReference>
<reference evidence="8 10" key="1">
    <citation type="submission" date="2020-12" db="EMBL/GenBank/DDBJ databases">
        <title>strain FJAT-54423T represents a novel species of the genus Brevibacillus.</title>
        <authorList>
            <person name="Tang R."/>
        </authorList>
    </citation>
    <scope>NUCLEOTIDE SEQUENCE [LARGE SCALE GENOMIC DNA]</scope>
    <source>
        <strain evidence="8 10">FJAT-54423</strain>
    </source>
</reference>
<gene>
    <name evidence="8" type="ORF">JD108_14995</name>
    <name evidence="9" type="ORF">KDJ56_14940</name>
</gene>
<dbReference type="GO" id="GO:0004386">
    <property type="term" value="F:helicase activity"/>
    <property type="evidence" value="ECO:0007669"/>
    <property type="project" value="UniProtKB-KW"/>
</dbReference>
<feature type="domain" description="Helicase ATP-binding" evidence="6">
    <location>
        <begin position="111"/>
        <end position="285"/>
    </location>
</feature>
<dbReference type="PANTHER" id="PTHR10799">
    <property type="entry name" value="SNF2/RAD54 HELICASE FAMILY"/>
    <property type="match status" value="1"/>
</dbReference>
<evidence type="ECO:0000313" key="11">
    <source>
        <dbReference type="Proteomes" id="UP000677234"/>
    </source>
</evidence>
<dbReference type="Pfam" id="PF00176">
    <property type="entry name" value="SNF2-rel_dom"/>
    <property type="match status" value="1"/>
</dbReference>
<dbReference type="GO" id="GO:0005524">
    <property type="term" value="F:ATP binding"/>
    <property type="evidence" value="ECO:0007669"/>
    <property type="project" value="UniProtKB-KW"/>
</dbReference>
<keyword evidence="2" id="KW-0378">Hydrolase</keyword>
<evidence type="ECO:0000256" key="5">
    <source>
        <dbReference type="SAM" id="Coils"/>
    </source>
</evidence>
<evidence type="ECO:0000313" key="8">
    <source>
        <dbReference type="EMBL" id="QQE73207.1"/>
    </source>
</evidence>
<dbReference type="PROSITE" id="PS51192">
    <property type="entry name" value="HELICASE_ATP_BIND_1"/>
    <property type="match status" value="1"/>
</dbReference>
<dbReference type="Pfam" id="PF00271">
    <property type="entry name" value="Helicase_C"/>
    <property type="match status" value="1"/>
</dbReference>
<dbReference type="PROSITE" id="PS51194">
    <property type="entry name" value="HELICASE_CTER"/>
    <property type="match status" value="1"/>
</dbReference>
<protein>
    <submittedName>
        <fullName evidence="8">DEAD/DEAH box helicase</fullName>
    </submittedName>
</protein>
<evidence type="ECO:0000259" key="6">
    <source>
        <dbReference type="PROSITE" id="PS51192"/>
    </source>
</evidence>
<dbReference type="SMART" id="SM00490">
    <property type="entry name" value="HELICc"/>
    <property type="match status" value="1"/>
</dbReference>
<dbReference type="EMBL" id="CP073708">
    <property type="protein sequence ID" value="QUO40288.1"/>
    <property type="molecule type" value="Genomic_DNA"/>
</dbReference>
<evidence type="ECO:0000313" key="10">
    <source>
        <dbReference type="Proteomes" id="UP000595847"/>
    </source>
</evidence>
<dbReference type="CDD" id="cd18011">
    <property type="entry name" value="DEXDc_RapA"/>
    <property type="match status" value="1"/>
</dbReference>
<evidence type="ECO:0000256" key="3">
    <source>
        <dbReference type="ARBA" id="ARBA00022806"/>
    </source>
</evidence>
<dbReference type="SUPFAM" id="SSF52540">
    <property type="entry name" value="P-loop containing nucleoside triphosphate hydrolases"/>
    <property type="match status" value="2"/>
</dbReference>
<keyword evidence="1" id="KW-0547">Nucleotide-binding</keyword>
<evidence type="ECO:0000256" key="4">
    <source>
        <dbReference type="ARBA" id="ARBA00022840"/>
    </source>
</evidence>
<reference evidence="9" key="2">
    <citation type="submission" date="2021-04" db="EMBL/GenBank/DDBJ databases">
        <title>Brevibacillus composti FJAT-54423, complete genome.</title>
        <authorList>
            <person name="Tang R."/>
        </authorList>
    </citation>
    <scope>NUCLEOTIDE SEQUENCE</scope>
    <source>
        <strain evidence="9">FJAT-54424</strain>
    </source>
</reference>
<evidence type="ECO:0000256" key="2">
    <source>
        <dbReference type="ARBA" id="ARBA00022801"/>
    </source>
</evidence>
<feature type="domain" description="Helicase C-terminal" evidence="7">
    <location>
        <begin position="466"/>
        <end position="645"/>
    </location>
</feature>
<evidence type="ECO:0000256" key="1">
    <source>
        <dbReference type="ARBA" id="ARBA00022741"/>
    </source>
</evidence>